<dbReference type="InterPro" id="IPR051533">
    <property type="entry name" value="WaaL-like"/>
</dbReference>
<sequence>MIFRDASFTYAIKPFSFIFRYSKQKIFPFFKGKIFVQITLPLAFFLASTIYFIFSYIFSFNYQLTVRNQYFFLSMVSSVLTGWALLYTFRFKAKKNTITWFLISACGLTYCYLNYYNEYLCAITGILIIIGSLLSIDAARLTSLFFASKIALSLLELAVGLFQFIKKEPLTGTFYNTGIFSIYLSISAASILHLLLYPSEFPGSMSSRHFRKLLLPLLACIVIVIILNRSRSSLFVLSFIMAGVSLQIPSHIFKRQFKQILVLLMAITVLVYSFSIKQGSSNGRILTSKIALQHIGDHFWWGTGTGKFTWYYPQWQATYFSNNPKVPANLINASGETYIIFNDLLQLLETIGALKMLMLILLLAFILRKKYPRSHPFHAIKTTLLSVALAGATSYPFHTNILILDAFLCILIGLKESVNPAFKTASSNGNTIQIRLLLIIFMVLSAGWWEKYIANERAVLLGGEFDLPVEERKQVYKDSYAALKKDGKFLTEYGILLLSDSTETRNAIDLLHQAKAHFISSATIEATGNAYLINNDYKNAAACYKWLTDYTPGLFLPKYILLQIYVSSFRMKEAKELAALITEMQPKVSSPEVWQIKEYAKAVLSGTYIPK</sequence>
<evidence type="ECO:0000256" key="1">
    <source>
        <dbReference type="SAM" id="Phobius"/>
    </source>
</evidence>
<feature type="transmembrane region" description="Helical" evidence="1">
    <location>
        <begin position="70"/>
        <end position="89"/>
    </location>
</feature>
<proteinExistence type="predicted"/>
<evidence type="ECO:0000313" key="2">
    <source>
        <dbReference type="EMBL" id="TWF40416.1"/>
    </source>
</evidence>
<evidence type="ECO:0000313" key="3">
    <source>
        <dbReference type="Proteomes" id="UP000320811"/>
    </source>
</evidence>
<dbReference type="PANTHER" id="PTHR37422">
    <property type="entry name" value="TEICHURONIC ACID BIOSYNTHESIS PROTEIN TUAE"/>
    <property type="match status" value="1"/>
</dbReference>
<name>A0A561PQL5_9BACT</name>
<feature type="transmembrane region" description="Helical" evidence="1">
    <location>
        <begin position="146"/>
        <end position="165"/>
    </location>
</feature>
<keyword evidence="1" id="KW-0812">Transmembrane</keyword>
<accession>A0A561PQL5</accession>
<dbReference type="AlphaFoldDB" id="A0A561PQL5"/>
<feature type="transmembrane region" description="Helical" evidence="1">
    <location>
        <begin position="233"/>
        <end position="253"/>
    </location>
</feature>
<organism evidence="2 3">
    <name type="scientific">Chitinophaga polysaccharea</name>
    <dbReference type="NCBI Taxonomy" id="1293035"/>
    <lineage>
        <taxon>Bacteria</taxon>
        <taxon>Pseudomonadati</taxon>
        <taxon>Bacteroidota</taxon>
        <taxon>Chitinophagia</taxon>
        <taxon>Chitinophagales</taxon>
        <taxon>Chitinophagaceae</taxon>
        <taxon>Chitinophaga</taxon>
    </lineage>
</organism>
<keyword evidence="1" id="KW-0472">Membrane</keyword>
<feature type="transmembrane region" description="Helical" evidence="1">
    <location>
        <begin position="432"/>
        <end position="449"/>
    </location>
</feature>
<feature type="transmembrane region" description="Helical" evidence="1">
    <location>
        <begin position="260"/>
        <end position="276"/>
    </location>
</feature>
<dbReference type="GO" id="GO:0016874">
    <property type="term" value="F:ligase activity"/>
    <property type="evidence" value="ECO:0007669"/>
    <property type="project" value="UniProtKB-KW"/>
</dbReference>
<comment type="caution">
    <text evidence="2">The sequence shown here is derived from an EMBL/GenBank/DDBJ whole genome shotgun (WGS) entry which is preliminary data.</text>
</comment>
<feature type="transmembrane region" description="Helical" evidence="1">
    <location>
        <begin position="122"/>
        <end position="139"/>
    </location>
</feature>
<feature type="transmembrane region" description="Helical" evidence="1">
    <location>
        <begin position="209"/>
        <end position="227"/>
    </location>
</feature>
<feature type="transmembrane region" description="Helical" evidence="1">
    <location>
        <begin position="98"/>
        <end position="116"/>
    </location>
</feature>
<gene>
    <name evidence="2" type="ORF">FHW36_10498</name>
</gene>
<feature type="transmembrane region" description="Helical" evidence="1">
    <location>
        <begin position="34"/>
        <end position="58"/>
    </location>
</feature>
<dbReference type="EMBL" id="VIWO01000004">
    <property type="protein sequence ID" value="TWF40416.1"/>
    <property type="molecule type" value="Genomic_DNA"/>
</dbReference>
<feature type="transmembrane region" description="Helical" evidence="1">
    <location>
        <begin position="177"/>
        <end position="197"/>
    </location>
</feature>
<feature type="transmembrane region" description="Helical" evidence="1">
    <location>
        <begin position="344"/>
        <end position="367"/>
    </location>
</feature>
<keyword evidence="1" id="KW-1133">Transmembrane helix</keyword>
<keyword evidence="3" id="KW-1185">Reference proteome</keyword>
<protein>
    <submittedName>
        <fullName evidence="2">O-antigen ligase</fullName>
    </submittedName>
</protein>
<keyword evidence="2" id="KW-0436">Ligase</keyword>
<reference evidence="2 3" key="1">
    <citation type="submission" date="2019-06" db="EMBL/GenBank/DDBJ databases">
        <title>Sorghum-associated microbial communities from plants grown in Nebraska, USA.</title>
        <authorList>
            <person name="Schachtman D."/>
        </authorList>
    </citation>
    <scope>NUCLEOTIDE SEQUENCE [LARGE SCALE GENOMIC DNA]</scope>
    <source>
        <strain evidence="2 3">1209</strain>
    </source>
</reference>
<dbReference type="PANTHER" id="PTHR37422:SF13">
    <property type="entry name" value="LIPOPOLYSACCHARIDE BIOSYNTHESIS PROTEIN PA4999-RELATED"/>
    <property type="match status" value="1"/>
</dbReference>
<dbReference type="Proteomes" id="UP000320811">
    <property type="component" value="Unassembled WGS sequence"/>
</dbReference>